<proteinExistence type="predicted"/>
<evidence type="ECO:0000313" key="2">
    <source>
        <dbReference type="WBParaSite" id="nRc.2.0.1.t04512-RA"/>
    </source>
</evidence>
<organism evidence="1 2">
    <name type="scientific">Romanomermis culicivorax</name>
    <name type="common">Nematode worm</name>
    <dbReference type="NCBI Taxonomy" id="13658"/>
    <lineage>
        <taxon>Eukaryota</taxon>
        <taxon>Metazoa</taxon>
        <taxon>Ecdysozoa</taxon>
        <taxon>Nematoda</taxon>
        <taxon>Enoplea</taxon>
        <taxon>Dorylaimia</taxon>
        <taxon>Mermithida</taxon>
        <taxon>Mermithoidea</taxon>
        <taxon>Mermithidae</taxon>
        <taxon>Romanomermis</taxon>
    </lineage>
</organism>
<sequence>MMTTSKDDFQFGNGLYGKGFCKALKAIEARLRVEPTNIQFLTLKQIRRKVDAVNNFYYHILSNSTSQLLKRFLKMDVNFDEFFEDEGKLLGTLWWLTQKRRQHKRRWYIRPVKLAVNTII</sequence>
<dbReference type="Proteomes" id="UP000887565">
    <property type="component" value="Unplaced"/>
</dbReference>
<evidence type="ECO:0000313" key="1">
    <source>
        <dbReference type="Proteomes" id="UP000887565"/>
    </source>
</evidence>
<protein>
    <submittedName>
        <fullName evidence="2">Uncharacterized protein</fullName>
    </submittedName>
</protein>
<dbReference type="WBParaSite" id="nRc.2.0.1.t04512-RA">
    <property type="protein sequence ID" value="nRc.2.0.1.t04512-RA"/>
    <property type="gene ID" value="nRc.2.0.1.g04512"/>
</dbReference>
<reference evidence="2" key="1">
    <citation type="submission" date="2022-11" db="UniProtKB">
        <authorList>
            <consortium name="WormBaseParasite"/>
        </authorList>
    </citation>
    <scope>IDENTIFICATION</scope>
</reference>
<accession>A0A915HT00</accession>
<keyword evidence="1" id="KW-1185">Reference proteome</keyword>
<name>A0A915HT00_ROMCU</name>
<dbReference type="AlphaFoldDB" id="A0A915HT00"/>